<evidence type="ECO:0000313" key="4">
    <source>
        <dbReference type="Proteomes" id="UP000001357"/>
    </source>
</evidence>
<dbReference type="InParanoid" id="A9V6X5"/>
<dbReference type="SMART" id="SM00325">
    <property type="entry name" value="RhoGEF"/>
    <property type="match status" value="1"/>
</dbReference>
<dbReference type="Pfam" id="PF00621">
    <property type="entry name" value="RhoGEF"/>
    <property type="match status" value="1"/>
</dbReference>
<evidence type="ECO:0000313" key="3">
    <source>
        <dbReference type="EMBL" id="EDQ86620.1"/>
    </source>
</evidence>
<dbReference type="Gene3D" id="1.20.900.10">
    <property type="entry name" value="Dbl homology (DH) domain"/>
    <property type="match status" value="1"/>
</dbReference>
<evidence type="ECO:0000256" key="1">
    <source>
        <dbReference type="SAM" id="MobiDB-lite"/>
    </source>
</evidence>
<keyword evidence="4" id="KW-1185">Reference proteome</keyword>
<accession>A9V6X5</accession>
<feature type="compositionally biased region" description="Low complexity" evidence="1">
    <location>
        <begin position="372"/>
        <end position="389"/>
    </location>
</feature>
<feature type="region of interest" description="Disordered" evidence="1">
    <location>
        <begin position="274"/>
        <end position="313"/>
    </location>
</feature>
<dbReference type="PANTHER" id="PTHR45834:SF3">
    <property type="entry name" value="RHO GUANINE NUCLEOTIDE EXCHANGE FACTOR 3, ISOFORM L"/>
    <property type="match status" value="1"/>
</dbReference>
<feature type="compositionally biased region" description="Polar residues" evidence="1">
    <location>
        <begin position="823"/>
        <end position="850"/>
    </location>
</feature>
<dbReference type="CDD" id="cd00160">
    <property type="entry name" value="RhoGEF"/>
    <property type="match status" value="1"/>
</dbReference>
<sequence length="970" mass="105826">MAAAGSDQLDLSLRLQRALLSPQPLQALRRQRPTMSSSTTMPSINISVLDDSASREPATLPAPATPVAMTPFPHNFLLDMADEDGPDELDNWLSPFKFIKVATETTVAAKVPPANSAFTLATTPPASHPGGLRVPNAIPWLTPQPQRGRHYHSSAARHACSTSRGLRNHQRRRRQAVAVPRLELPSLIEDDVPTTTVPARVASHMLFVVTADVWERCTGSRPANPFVLCRCQSAHDTSLTLIPLQATSDQTPHSVAVPRADALTLTQWARNHVTTRRQTSSNLQPRPSEGPQANRALPIAAPSHNTDPSKPLIKRRRLPALPAARHKLPSRVSRPAQSTRIIAVAPRNPQTPVATAAQRQRPGSPRPYEAGPSTEITTPTPSASPTIQPNEAKELPHSAQCLGLRLSGRQLQVLREIVATERSYLHELETIVHHFYYQLKSHKTVRQVMSDADMATVFGNTEILALHARNLVADFTTWEGTIKKDLTNGNLASSHDSDADGGLYISSAPIALSLPGLLLRHNEYFKAHEAFCKQQAASGSVVSRLRARHASLHTFLTKLEMASVVKPGLRLQDLMLVPMQRLSRYPLLLEKLLSYTPATSKLGPYVEEALRLALQYLQHTNEEARLEAGDRKIQALVQRVPSCPDLCSWLERIDTQYLDEFAVRISAGKHRRVRGVCYLFSTALLLARPARPLSLLSARRSFGSASSLLSSQAELRPIVHLSLQHVLLLPASLKASHVQWVDMQTGHEVTLETNDEMVANKLRATLSEALSTQGRWRRRRNGVSHDDVTPLSALQAHRAELAAPSLAARQSTEDIVAWATLSQAPSSRATEESPSVTPASTCDLVSSGTASAPEFTTPPPSRNEALLRSRRNKIPTPRVRTPFRESGVAPHPASVSSPLSTILTATSQLAPGVSRSLTPPPVAMRQRSMVVLSRPSGSAGSRPRALSGVFKSKSAENLTTKSGGFQQCFV</sequence>
<dbReference type="GO" id="GO:0005085">
    <property type="term" value="F:guanyl-nucleotide exchange factor activity"/>
    <property type="evidence" value="ECO:0000318"/>
    <property type="project" value="GO_Central"/>
</dbReference>
<feature type="region of interest" description="Disordered" evidence="1">
    <location>
        <begin position="343"/>
        <end position="390"/>
    </location>
</feature>
<organism evidence="3 4">
    <name type="scientific">Monosiga brevicollis</name>
    <name type="common">Choanoflagellate</name>
    <dbReference type="NCBI Taxonomy" id="81824"/>
    <lineage>
        <taxon>Eukaryota</taxon>
        <taxon>Choanoflagellata</taxon>
        <taxon>Craspedida</taxon>
        <taxon>Salpingoecidae</taxon>
        <taxon>Monosiga</taxon>
    </lineage>
</organism>
<evidence type="ECO:0000259" key="2">
    <source>
        <dbReference type="PROSITE" id="PS50010"/>
    </source>
</evidence>
<protein>
    <recommendedName>
        <fullName evidence="2">DH domain-containing protein</fullName>
    </recommendedName>
</protein>
<dbReference type="AlphaFoldDB" id="A9V6X5"/>
<feature type="region of interest" description="Disordered" evidence="1">
    <location>
        <begin position="823"/>
        <end position="896"/>
    </location>
</feature>
<dbReference type="GO" id="GO:0005829">
    <property type="term" value="C:cytosol"/>
    <property type="evidence" value="ECO:0000318"/>
    <property type="project" value="GO_Central"/>
</dbReference>
<dbReference type="eggNOG" id="KOG4305">
    <property type="taxonomic scope" value="Eukaryota"/>
</dbReference>
<dbReference type="InterPro" id="IPR053086">
    <property type="entry name" value="RhoGEF_domain"/>
</dbReference>
<feature type="compositionally biased region" description="Polar residues" evidence="1">
    <location>
        <begin position="276"/>
        <end position="285"/>
    </location>
</feature>
<dbReference type="RefSeq" id="XP_001748456.1">
    <property type="nucleotide sequence ID" value="XM_001748404.1"/>
</dbReference>
<dbReference type="InterPro" id="IPR000219">
    <property type="entry name" value="DH_dom"/>
</dbReference>
<dbReference type="STRING" id="81824.A9V6X5"/>
<dbReference type="GeneID" id="5893832"/>
<name>A9V6X5_MONBE</name>
<feature type="domain" description="DH" evidence="2">
    <location>
        <begin position="409"/>
        <end position="623"/>
    </location>
</feature>
<dbReference type="SUPFAM" id="SSF48065">
    <property type="entry name" value="DBL homology domain (DH-domain)"/>
    <property type="match status" value="1"/>
</dbReference>
<dbReference type="Proteomes" id="UP000001357">
    <property type="component" value="Unassembled WGS sequence"/>
</dbReference>
<dbReference type="KEGG" id="mbr:MONBRDRAFT_10682"/>
<reference evidence="3 4" key="1">
    <citation type="journal article" date="2008" name="Nature">
        <title>The genome of the choanoflagellate Monosiga brevicollis and the origin of metazoans.</title>
        <authorList>
            <consortium name="JGI Sequencing"/>
            <person name="King N."/>
            <person name="Westbrook M.J."/>
            <person name="Young S.L."/>
            <person name="Kuo A."/>
            <person name="Abedin M."/>
            <person name="Chapman J."/>
            <person name="Fairclough S."/>
            <person name="Hellsten U."/>
            <person name="Isogai Y."/>
            <person name="Letunic I."/>
            <person name="Marr M."/>
            <person name="Pincus D."/>
            <person name="Putnam N."/>
            <person name="Rokas A."/>
            <person name="Wright K.J."/>
            <person name="Zuzow R."/>
            <person name="Dirks W."/>
            <person name="Good M."/>
            <person name="Goodstein D."/>
            <person name="Lemons D."/>
            <person name="Li W."/>
            <person name="Lyons J.B."/>
            <person name="Morris A."/>
            <person name="Nichols S."/>
            <person name="Richter D.J."/>
            <person name="Salamov A."/>
            <person name="Bork P."/>
            <person name="Lim W.A."/>
            <person name="Manning G."/>
            <person name="Miller W.T."/>
            <person name="McGinnis W."/>
            <person name="Shapiro H."/>
            <person name="Tjian R."/>
            <person name="Grigoriev I.V."/>
            <person name="Rokhsar D."/>
        </authorList>
    </citation>
    <scope>NUCLEOTIDE SEQUENCE [LARGE SCALE GENOMIC DNA]</scope>
    <source>
        <strain evidence="4">MX1 / ATCC 50154</strain>
    </source>
</reference>
<dbReference type="EMBL" id="CH991564">
    <property type="protein sequence ID" value="EDQ86620.1"/>
    <property type="molecule type" value="Genomic_DNA"/>
</dbReference>
<proteinExistence type="predicted"/>
<gene>
    <name evidence="3" type="ORF">MONBRDRAFT_10682</name>
</gene>
<dbReference type="PROSITE" id="PS50010">
    <property type="entry name" value="DH_2"/>
    <property type="match status" value="1"/>
</dbReference>
<dbReference type="PANTHER" id="PTHR45834">
    <property type="entry name" value="RHO GUANINE NUCLEOTIDE EXCHANGE FACTOR 9-RELATED"/>
    <property type="match status" value="1"/>
</dbReference>
<dbReference type="InterPro" id="IPR035899">
    <property type="entry name" value="DBL_dom_sf"/>
</dbReference>